<dbReference type="AlphaFoldDB" id="A0A251VN30"/>
<reference evidence="10" key="1">
    <citation type="journal article" date="2017" name="Nature">
        <title>The sunflower genome provides insights into oil metabolism, flowering and Asterid evolution.</title>
        <authorList>
            <person name="Badouin H."/>
            <person name="Gouzy J."/>
            <person name="Grassa C.J."/>
            <person name="Murat F."/>
            <person name="Staton S.E."/>
            <person name="Cottret L."/>
            <person name="Lelandais-Briere C."/>
            <person name="Owens G.L."/>
            <person name="Carrere S."/>
            <person name="Mayjonade B."/>
            <person name="Legrand L."/>
            <person name="Gill N."/>
            <person name="Kane N.C."/>
            <person name="Bowers J.E."/>
            <person name="Hubner S."/>
            <person name="Bellec A."/>
            <person name="Berard A."/>
            <person name="Berges H."/>
            <person name="Blanchet N."/>
            <person name="Boniface M.C."/>
            <person name="Brunel D."/>
            <person name="Catrice O."/>
            <person name="Chaidir N."/>
            <person name="Claudel C."/>
            <person name="Donnadieu C."/>
            <person name="Faraut T."/>
            <person name="Fievet G."/>
            <person name="Helmstetter N."/>
            <person name="King M."/>
            <person name="Knapp S.J."/>
            <person name="Lai Z."/>
            <person name="Le Paslier M.C."/>
            <person name="Lippi Y."/>
            <person name="Lorenzon L."/>
            <person name="Mandel J.R."/>
            <person name="Marage G."/>
            <person name="Marchand G."/>
            <person name="Marquand E."/>
            <person name="Bret-Mestries E."/>
            <person name="Morien E."/>
            <person name="Nambeesan S."/>
            <person name="Nguyen T."/>
            <person name="Pegot-Espagnet P."/>
            <person name="Pouilly N."/>
            <person name="Raftis F."/>
            <person name="Sallet E."/>
            <person name="Schiex T."/>
            <person name="Thomas J."/>
            <person name="Vandecasteele C."/>
            <person name="Vares D."/>
            <person name="Vear F."/>
            <person name="Vautrin S."/>
            <person name="Crespi M."/>
            <person name="Mangin B."/>
            <person name="Burke J.M."/>
            <person name="Salse J."/>
            <person name="Munos S."/>
            <person name="Vincourt P."/>
            <person name="Rieseberg L.H."/>
            <person name="Langlade N.B."/>
        </authorList>
    </citation>
    <scope>NUCLEOTIDE SEQUENCE [LARGE SCALE GENOMIC DNA]</scope>
    <source>
        <strain evidence="10">cv. SF193</strain>
    </source>
</reference>
<evidence type="ECO:0000256" key="2">
    <source>
        <dbReference type="ARBA" id="ARBA00006574"/>
    </source>
</evidence>
<evidence type="ECO:0000256" key="6">
    <source>
        <dbReference type="ARBA" id="ARBA00023136"/>
    </source>
</evidence>
<dbReference type="EMBL" id="CM007890">
    <property type="protein sequence ID" value="OTG36864.1"/>
    <property type="molecule type" value="Genomic_DNA"/>
</dbReference>
<keyword evidence="6 8" id="KW-0472">Membrane</keyword>
<accession>A0A251VN30</accession>
<feature type="transmembrane region" description="Helical" evidence="8">
    <location>
        <begin position="6"/>
        <end position="22"/>
    </location>
</feature>
<dbReference type="PANTHER" id="PTHR31942">
    <property type="entry name" value="MLO-LIKE PROTEIN 1"/>
    <property type="match status" value="1"/>
</dbReference>
<evidence type="ECO:0000256" key="1">
    <source>
        <dbReference type="ARBA" id="ARBA00004141"/>
    </source>
</evidence>
<dbReference type="Proteomes" id="UP000215914">
    <property type="component" value="Chromosome 1"/>
</dbReference>
<dbReference type="Pfam" id="PF03094">
    <property type="entry name" value="Mlo"/>
    <property type="match status" value="2"/>
</dbReference>
<protein>
    <submittedName>
        <fullName evidence="9">Putative mlo-related protein</fullName>
    </submittedName>
</protein>
<organism evidence="9 10">
    <name type="scientific">Helianthus annuus</name>
    <name type="common">Common sunflower</name>
    <dbReference type="NCBI Taxonomy" id="4232"/>
    <lineage>
        <taxon>Eukaryota</taxon>
        <taxon>Viridiplantae</taxon>
        <taxon>Streptophyta</taxon>
        <taxon>Embryophyta</taxon>
        <taxon>Tracheophyta</taxon>
        <taxon>Spermatophyta</taxon>
        <taxon>Magnoliopsida</taxon>
        <taxon>eudicotyledons</taxon>
        <taxon>Gunneridae</taxon>
        <taxon>Pentapetalae</taxon>
        <taxon>asterids</taxon>
        <taxon>campanulids</taxon>
        <taxon>Asterales</taxon>
        <taxon>Asteraceae</taxon>
        <taxon>Asteroideae</taxon>
        <taxon>Heliantheae alliance</taxon>
        <taxon>Heliantheae</taxon>
        <taxon>Helianthus</taxon>
    </lineage>
</organism>
<keyword evidence="7" id="KW-0568">Pathogenesis-related protein</keyword>
<evidence type="ECO:0000256" key="4">
    <source>
        <dbReference type="ARBA" id="ARBA00022821"/>
    </source>
</evidence>
<evidence type="ECO:0000256" key="3">
    <source>
        <dbReference type="ARBA" id="ARBA00022692"/>
    </source>
</evidence>
<evidence type="ECO:0000256" key="7">
    <source>
        <dbReference type="ARBA" id="ARBA00023265"/>
    </source>
</evidence>
<dbReference type="PANTHER" id="PTHR31942:SF49">
    <property type="entry name" value="MLO-LIKE PROTEIN 8"/>
    <property type="match status" value="1"/>
</dbReference>
<sequence length="250" mass="28613">MHLCEGSLSLNLISILLLYFFVCEVRIQRGYEEEAGTFQVTHAKVEKEMASVQGLCYTLFFTDKHKKALFEALEKVKAELMILGFISLILTFTQYYIAEICIPVDVADTMLPCAIKDKAEKKEKGARQLLLWYEHGRSLAGDSKSTCKEFFTDKHKKALFEALEKVKAELMILGFISLILAFTQYYIAERYASQLMLLLLIQCCHGKVPIITVKWLHQLHILIFFLAVLHVAYSAISVSQNSWVELFMHG</sequence>
<evidence type="ECO:0000256" key="8">
    <source>
        <dbReference type="SAM" id="Phobius"/>
    </source>
</evidence>
<evidence type="ECO:0000313" key="9">
    <source>
        <dbReference type="EMBL" id="OTG36864.1"/>
    </source>
</evidence>
<dbReference type="STRING" id="4232.A0A251VN30"/>
<keyword evidence="3 8" id="KW-0812">Transmembrane</keyword>
<feature type="transmembrane region" description="Helical" evidence="8">
    <location>
        <begin position="80"/>
        <end position="98"/>
    </location>
</feature>
<keyword evidence="5 8" id="KW-1133">Transmembrane helix</keyword>
<gene>
    <name evidence="9" type="ORF">HannXRQ_Chr01g0012461</name>
</gene>
<evidence type="ECO:0000313" key="10">
    <source>
        <dbReference type="Proteomes" id="UP000215914"/>
    </source>
</evidence>
<name>A0A251VN30_HELAN</name>
<feature type="transmembrane region" description="Helical" evidence="8">
    <location>
        <begin position="219"/>
        <end position="238"/>
    </location>
</feature>
<comment type="similarity">
    <text evidence="2">Belongs to the MLO family.</text>
</comment>
<dbReference type="InterPro" id="IPR004326">
    <property type="entry name" value="Mlo"/>
</dbReference>
<feature type="transmembrane region" description="Helical" evidence="8">
    <location>
        <begin position="170"/>
        <end position="188"/>
    </location>
</feature>
<proteinExistence type="inferred from homology"/>
<comment type="subcellular location">
    <subcellularLocation>
        <location evidence="1">Membrane</location>
        <topology evidence="1">Multi-pass membrane protein</topology>
    </subcellularLocation>
</comment>
<keyword evidence="4" id="KW-0611">Plant defense</keyword>
<keyword evidence="10" id="KW-1185">Reference proteome</keyword>
<dbReference type="InParanoid" id="A0A251VN30"/>
<dbReference type="GO" id="GO:0016020">
    <property type="term" value="C:membrane"/>
    <property type="evidence" value="ECO:0007669"/>
    <property type="project" value="UniProtKB-SubCell"/>
</dbReference>
<dbReference type="GO" id="GO:0006952">
    <property type="term" value="P:defense response"/>
    <property type="evidence" value="ECO:0007669"/>
    <property type="project" value="UniProtKB-KW"/>
</dbReference>
<evidence type="ECO:0000256" key="5">
    <source>
        <dbReference type="ARBA" id="ARBA00022989"/>
    </source>
</evidence>